<dbReference type="EMBL" id="AMQN01014683">
    <property type="status" value="NOT_ANNOTATED_CDS"/>
    <property type="molecule type" value="Genomic_DNA"/>
</dbReference>
<evidence type="ECO:0008006" key="7">
    <source>
        <dbReference type="Google" id="ProtNLM"/>
    </source>
</evidence>
<protein>
    <recommendedName>
        <fullName evidence="7">TNFR-Cys domain-containing protein</fullName>
    </recommendedName>
</protein>
<keyword evidence="2" id="KW-0472">Membrane</keyword>
<evidence type="ECO:0000313" key="5">
    <source>
        <dbReference type="EnsemblMetazoa" id="CapteP214967"/>
    </source>
</evidence>
<dbReference type="EMBL" id="KB311166">
    <property type="protein sequence ID" value="ELT89800.1"/>
    <property type="molecule type" value="Genomic_DNA"/>
</dbReference>
<feature type="chain" id="PRO_5008786736" description="TNFR-Cys domain-containing protein" evidence="3">
    <location>
        <begin position="21"/>
        <end position="238"/>
    </location>
</feature>
<dbReference type="AlphaFoldDB" id="R7T865"/>
<keyword evidence="6" id="KW-1185">Reference proteome</keyword>
<evidence type="ECO:0000313" key="4">
    <source>
        <dbReference type="EMBL" id="ELT89800.1"/>
    </source>
</evidence>
<evidence type="ECO:0000256" key="2">
    <source>
        <dbReference type="SAM" id="Phobius"/>
    </source>
</evidence>
<dbReference type="Proteomes" id="UP000014760">
    <property type="component" value="Unassembled WGS sequence"/>
</dbReference>
<sequence>MHFRFSDVIILSALFVAVLPKSINLQEECNPNAVEHKCNCTYEYWEQFFLECKPCTELCPVQVENCERHCPAYNAELPKENEDERGQLKCPEFAPVDASTNHWKTAAIMLAVLLGLVVIIAFTVKLRVYCCKSKNTREQRRIDHDQEGATGILVPSHPTQFRKDASRGGAPESVAESEHSSLVCAMYSLSNLTSKTRLIIFKAGDKTDNLSVSFMGRLFERVDSEKQPVVQLSPGQIK</sequence>
<feature type="transmembrane region" description="Helical" evidence="2">
    <location>
        <begin position="105"/>
        <end position="124"/>
    </location>
</feature>
<name>R7T865_CAPTE</name>
<keyword evidence="2" id="KW-1133">Transmembrane helix</keyword>
<reference evidence="4 6" key="2">
    <citation type="journal article" date="2013" name="Nature">
        <title>Insights into bilaterian evolution from three spiralian genomes.</title>
        <authorList>
            <person name="Simakov O."/>
            <person name="Marletaz F."/>
            <person name="Cho S.J."/>
            <person name="Edsinger-Gonzales E."/>
            <person name="Havlak P."/>
            <person name="Hellsten U."/>
            <person name="Kuo D.H."/>
            <person name="Larsson T."/>
            <person name="Lv J."/>
            <person name="Arendt D."/>
            <person name="Savage R."/>
            <person name="Osoegawa K."/>
            <person name="de Jong P."/>
            <person name="Grimwood J."/>
            <person name="Chapman J.A."/>
            <person name="Shapiro H."/>
            <person name="Aerts A."/>
            <person name="Otillar R.P."/>
            <person name="Terry A.Y."/>
            <person name="Boore J.L."/>
            <person name="Grigoriev I.V."/>
            <person name="Lindberg D.R."/>
            <person name="Seaver E.C."/>
            <person name="Weisblat D.A."/>
            <person name="Putnam N.H."/>
            <person name="Rokhsar D.S."/>
        </authorList>
    </citation>
    <scope>NUCLEOTIDE SEQUENCE</scope>
    <source>
        <strain evidence="4 6">I ESC-2004</strain>
    </source>
</reference>
<keyword evidence="2" id="KW-0812">Transmembrane</keyword>
<dbReference type="EnsemblMetazoa" id="CapteT214967">
    <property type="protein sequence ID" value="CapteP214967"/>
    <property type="gene ID" value="CapteG214967"/>
</dbReference>
<proteinExistence type="predicted"/>
<reference evidence="6" key="1">
    <citation type="submission" date="2012-12" db="EMBL/GenBank/DDBJ databases">
        <authorList>
            <person name="Hellsten U."/>
            <person name="Grimwood J."/>
            <person name="Chapman J.A."/>
            <person name="Shapiro H."/>
            <person name="Aerts A."/>
            <person name="Otillar R.P."/>
            <person name="Terry A.Y."/>
            <person name="Boore J.L."/>
            <person name="Simakov O."/>
            <person name="Marletaz F."/>
            <person name="Cho S.-J."/>
            <person name="Edsinger-Gonzales E."/>
            <person name="Havlak P."/>
            <person name="Kuo D.-H."/>
            <person name="Larsson T."/>
            <person name="Lv J."/>
            <person name="Arendt D."/>
            <person name="Savage R."/>
            <person name="Osoegawa K."/>
            <person name="de Jong P."/>
            <person name="Lindberg D.R."/>
            <person name="Seaver E.C."/>
            <person name="Weisblat D.A."/>
            <person name="Putnam N.H."/>
            <person name="Grigoriev I.V."/>
            <person name="Rokhsar D.S."/>
        </authorList>
    </citation>
    <scope>NUCLEOTIDE SEQUENCE</scope>
    <source>
        <strain evidence="6">I ESC-2004</strain>
    </source>
</reference>
<feature type="region of interest" description="Disordered" evidence="1">
    <location>
        <begin position="149"/>
        <end position="172"/>
    </location>
</feature>
<reference evidence="5" key="3">
    <citation type="submission" date="2015-06" db="UniProtKB">
        <authorList>
            <consortium name="EnsemblMetazoa"/>
        </authorList>
    </citation>
    <scope>IDENTIFICATION</scope>
</reference>
<organism evidence="4">
    <name type="scientific">Capitella teleta</name>
    <name type="common">Polychaete worm</name>
    <dbReference type="NCBI Taxonomy" id="283909"/>
    <lineage>
        <taxon>Eukaryota</taxon>
        <taxon>Metazoa</taxon>
        <taxon>Spiralia</taxon>
        <taxon>Lophotrochozoa</taxon>
        <taxon>Annelida</taxon>
        <taxon>Polychaeta</taxon>
        <taxon>Sedentaria</taxon>
        <taxon>Scolecida</taxon>
        <taxon>Capitellidae</taxon>
        <taxon>Capitella</taxon>
    </lineage>
</organism>
<keyword evidence="3" id="KW-0732">Signal</keyword>
<evidence type="ECO:0000256" key="1">
    <source>
        <dbReference type="SAM" id="MobiDB-lite"/>
    </source>
</evidence>
<accession>R7T865</accession>
<dbReference type="HOGENOM" id="CLU_1166805_0_0_1"/>
<feature type="signal peptide" evidence="3">
    <location>
        <begin position="1"/>
        <end position="20"/>
    </location>
</feature>
<gene>
    <name evidence="4" type="ORF">CAPTEDRAFT_214967</name>
</gene>
<evidence type="ECO:0000313" key="6">
    <source>
        <dbReference type="Proteomes" id="UP000014760"/>
    </source>
</evidence>
<evidence type="ECO:0000256" key="3">
    <source>
        <dbReference type="SAM" id="SignalP"/>
    </source>
</evidence>